<name>A0A9D4PX83_RHISA</name>
<dbReference type="Proteomes" id="UP000821837">
    <property type="component" value="Unassembled WGS sequence"/>
</dbReference>
<feature type="compositionally biased region" description="Polar residues" evidence="1">
    <location>
        <begin position="69"/>
        <end position="80"/>
    </location>
</feature>
<comment type="caution">
    <text evidence="2">The sequence shown here is derived from an EMBL/GenBank/DDBJ whole genome shotgun (WGS) entry which is preliminary data.</text>
</comment>
<dbReference type="EMBL" id="JABSTV010001250">
    <property type="protein sequence ID" value="KAH7957444.1"/>
    <property type="molecule type" value="Genomic_DNA"/>
</dbReference>
<evidence type="ECO:0000256" key="1">
    <source>
        <dbReference type="SAM" id="MobiDB-lite"/>
    </source>
</evidence>
<organism evidence="2 3">
    <name type="scientific">Rhipicephalus sanguineus</name>
    <name type="common">Brown dog tick</name>
    <name type="synonym">Ixodes sanguineus</name>
    <dbReference type="NCBI Taxonomy" id="34632"/>
    <lineage>
        <taxon>Eukaryota</taxon>
        <taxon>Metazoa</taxon>
        <taxon>Ecdysozoa</taxon>
        <taxon>Arthropoda</taxon>
        <taxon>Chelicerata</taxon>
        <taxon>Arachnida</taxon>
        <taxon>Acari</taxon>
        <taxon>Parasitiformes</taxon>
        <taxon>Ixodida</taxon>
        <taxon>Ixodoidea</taxon>
        <taxon>Ixodidae</taxon>
        <taxon>Rhipicephalinae</taxon>
        <taxon>Rhipicephalus</taxon>
        <taxon>Rhipicephalus</taxon>
    </lineage>
</organism>
<reference evidence="2" key="1">
    <citation type="journal article" date="2020" name="Cell">
        <title>Large-Scale Comparative Analyses of Tick Genomes Elucidate Their Genetic Diversity and Vector Capacities.</title>
        <authorList>
            <consortium name="Tick Genome and Microbiome Consortium (TIGMIC)"/>
            <person name="Jia N."/>
            <person name="Wang J."/>
            <person name="Shi W."/>
            <person name="Du L."/>
            <person name="Sun Y."/>
            <person name="Zhan W."/>
            <person name="Jiang J.F."/>
            <person name="Wang Q."/>
            <person name="Zhang B."/>
            <person name="Ji P."/>
            <person name="Bell-Sakyi L."/>
            <person name="Cui X.M."/>
            <person name="Yuan T.T."/>
            <person name="Jiang B.G."/>
            <person name="Yang W.F."/>
            <person name="Lam T.T."/>
            <person name="Chang Q.C."/>
            <person name="Ding S.J."/>
            <person name="Wang X.J."/>
            <person name="Zhu J.G."/>
            <person name="Ruan X.D."/>
            <person name="Zhao L."/>
            <person name="Wei J.T."/>
            <person name="Ye R.Z."/>
            <person name="Que T.C."/>
            <person name="Du C.H."/>
            <person name="Zhou Y.H."/>
            <person name="Cheng J.X."/>
            <person name="Dai P.F."/>
            <person name="Guo W.B."/>
            <person name="Han X.H."/>
            <person name="Huang E.J."/>
            <person name="Li L.F."/>
            <person name="Wei W."/>
            <person name="Gao Y.C."/>
            <person name="Liu J.Z."/>
            <person name="Shao H.Z."/>
            <person name="Wang X."/>
            <person name="Wang C.C."/>
            <person name="Yang T.C."/>
            <person name="Huo Q.B."/>
            <person name="Li W."/>
            <person name="Chen H.Y."/>
            <person name="Chen S.E."/>
            <person name="Zhou L.G."/>
            <person name="Ni X.B."/>
            <person name="Tian J.H."/>
            <person name="Sheng Y."/>
            <person name="Liu T."/>
            <person name="Pan Y.S."/>
            <person name="Xia L.Y."/>
            <person name="Li J."/>
            <person name="Zhao F."/>
            <person name="Cao W.C."/>
        </authorList>
    </citation>
    <scope>NUCLEOTIDE SEQUENCE</scope>
    <source>
        <strain evidence="2">Rsan-2018</strain>
    </source>
</reference>
<proteinExistence type="predicted"/>
<evidence type="ECO:0000313" key="3">
    <source>
        <dbReference type="Proteomes" id="UP000821837"/>
    </source>
</evidence>
<accession>A0A9D4PX83</accession>
<reference evidence="2" key="2">
    <citation type="submission" date="2021-09" db="EMBL/GenBank/DDBJ databases">
        <authorList>
            <person name="Jia N."/>
            <person name="Wang J."/>
            <person name="Shi W."/>
            <person name="Du L."/>
            <person name="Sun Y."/>
            <person name="Zhan W."/>
            <person name="Jiang J."/>
            <person name="Wang Q."/>
            <person name="Zhang B."/>
            <person name="Ji P."/>
            <person name="Sakyi L.B."/>
            <person name="Cui X."/>
            <person name="Yuan T."/>
            <person name="Jiang B."/>
            <person name="Yang W."/>
            <person name="Lam T.T.-Y."/>
            <person name="Chang Q."/>
            <person name="Ding S."/>
            <person name="Wang X."/>
            <person name="Zhu J."/>
            <person name="Ruan X."/>
            <person name="Zhao L."/>
            <person name="Wei J."/>
            <person name="Que T."/>
            <person name="Du C."/>
            <person name="Cheng J."/>
            <person name="Dai P."/>
            <person name="Han X."/>
            <person name="Huang E."/>
            <person name="Gao Y."/>
            <person name="Liu J."/>
            <person name="Shao H."/>
            <person name="Ye R."/>
            <person name="Li L."/>
            <person name="Wei W."/>
            <person name="Wang X."/>
            <person name="Wang C."/>
            <person name="Huo Q."/>
            <person name="Li W."/>
            <person name="Guo W."/>
            <person name="Chen H."/>
            <person name="Chen S."/>
            <person name="Zhou L."/>
            <person name="Zhou L."/>
            <person name="Ni X."/>
            <person name="Tian J."/>
            <person name="Zhou Y."/>
            <person name="Sheng Y."/>
            <person name="Liu T."/>
            <person name="Pan Y."/>
            <person name="Xia L."/>
            <person name="Li J."/>
            <person name="Zhao F."/>
            <person name="Cao W."/>
        </authorList>
    </citation>
    <scope>NUCLEOTIDE SEQUENCE</scope>
    <source>
        <strain evidence="2">Rsan-2018</strain>
        <tissue evidence="2">Larvae</tissue>
    </source>
</reference>
<sequence length="133" mass="13454">MQREPSPGEIGLPCCACGPAVCGPLPADMRRVSAPPQPAAAAAILRPSSTSSVPVLAWHRNARGSLTAYRSQGLPASTRTPALPVASPPASTPEPGGVPGRDGNSRLQMSWELAAPALAAVFPAAPATAKETQ</sequence>
<keyword evidence="3" id="KW-1185">Reference proteome</keyword>
<gene>
    <name evidence="2" type="ORF">HPB52_019021</name>
</gene>
<protein>
    <submittedName>
        <fullName evidence="2">Uncharacterized protein</fullName>
    </submittedName>
</protein>
<dbReference type="AlphaFoldDB" id="A0A9D4PX83"/>
<feature type="region of interest" description="Disordered" evidence="1">
    <location>
        <begin position="69"/>
        <end position="105"/>
    </location>
</feature>
<evidence type="ECO:0000313" key="2">
    <source>
        <dbReference type="EMBL" id="KAH7957444.1"/>
    </source>
</evidence>